<dbReference type="EMBL" id="JXTB01000060">
    <property type="protein sequence ID" value="PON68725.1"/>
    <property type="molecule type" value="Genomic_DNA"/>
</dbReference>
<dbReference type="Proteomes" id="UP000237105">
    <property type="component" value="Unassembled WGS sequence"/>
</dbReference>
<comment type="caution">
    <text evidence="1">The sequence shown here is derived from an EMBL/GenBank/DDBJ whole genome shotgun (WGS) entry which is preliminary data.</text>
</comment>
<evidence type="ECO:0000313" key="1">
    <source>
        <dbReference type="EMBL" id="PON68725.1"/>
    </source>
</evidence>
<name>A0A2P5D608_PARAD</name>
<keyword evidence="2" id="KW-1185">Reference proteome</keyword>
<dbReference type="AlphaFoldDB" id="A0A2P5D608"/>
<protein>
    <submittedName>
        <fullName evidence="1">Uncharacterized protein</fullName>
    </submittedName>
</protein>
<accession>A0A2P5D608</accession>
<sequence>MDLLPWSINGAHIVVCDSSLDVTNLQIDFSHSCFWVQAHGVLPKFFTEENTRSIGEEIGKFLESQFKAEEHIFWSRYIQNPAHYLSQKLVIPESTPRGGQSSNLWVLRANIYKLSNHFLPTARKPMLPSLALATSSSLLGNPNTPLHLLINQGTIPIDIDGPTSHTLVLAS</sequence>
<evidence type="ECO:0000313" key="2">
    <source>
        <dbReference type="Proteomes" id="UP000237105"/>
    </source>
</evidence>
<organism evidence="1 2">
    <name type="scientific">Parasponia andersonii</name>
    <name type="common">Sponia andersonii</name>
    <dbReference type="NCBI Taxonomy" id="3476"/>
    <lineage>
        <taxon>Eukaryota</taxon>
        <taxon>Viridiplantae</taxon>
        <taxon>Streptophyta</taxon>
        <taxon>Embryophyta</taxon>
        <taxon>Tracheophyta</taxon>
        <taxon>Spermatophyta</taxon>
        <taxon>Magnoliopsida</taxon>
        <taxon>eudicotyledons</taxon>
        <taxon>Gunneridae</taxon>
        <taxon>Pentapetalae</taxon>
        <taxon>rosids</taxon>
        <taxon>fabids</taxon>
        <taxon>Rosales</taxon>
        <taxon>Cannabaceae</taxon>
        <taxon>Parasponia</taxon>
    </lineage>
</organism>
<reference evidence="2" key="1">
    <citation type="submission" date="2016-06" db="EMBL/GenBank/DDBJ databases">
        <title>Parallel loss of symbiosis genes in relatives of nitrogen-fixing non-legume Parasponia.</title>
        <authorList>
            <person name="Van Velzen R."/>
            <person name="Holmer R."/>
            <person name="Bu F."/>
            <person name="Rutten L."/>
            <person name="Van Zeijl A."/>
            <person name="Liu W."/>
            <person name="Santuari L."/>
            <person name="Cao Q."/>
            <person name="Sharma T."/>
            <person name="Shen D."/>
            <person name="Roswanjaya Y."/>
            <person name="Wardhani T."/>
            <person name="Kalhor M.S."/>
            <person name="Jansen J."/>
            <person name="Van den Hoogen J."/>
            <person name="Gungor B."/>
            <person name="Hartog M."/>
            <person name="Hontelez J."/>
            <person name="Verver J."/>
            <person name="Yang W.-C."/>
            <person name="Schijlen E."/>
            <person name="Repin R."/>
            <person name="Schilthuizen M."/>
            <person name="Schranz E."/>
            <person name="Heidstra R."/>
            <person name="Miyata K."/>
            <person name="Fedorova E."/>
            <person name="Kohlen W."/>
            <person name="Bisseling T."/>
            <person name="Smit S."/>
            <person name="Geurts R."/>
        </authorList>
    </citation>
    <scope>NUCLEOTIDE SEQUENCE [LARGE SCALE GENOMIC DNA]</scope>
    <source>
        <strain evidence="2">cv. WU1-14</strain>
    </source>
</reference>
<proteinExistence type="predicted"/>
<dbReference type="OrthoDB" id="1750606at2759"/>
<gene>
    <name evidence="1" type="ORF">PanWU01x14_093320</name>
</gene>